<organism evidence="2 3">
    <name type="scientific">Prorocentrum cordatum</name>
    <dbReference type="NCBI Taxonomy" id="2364126"/>
    <lineage>
        <taxon>Eukaryota</taxon>
        <taxon>Sar</taxon>
        <taxon>Alveolata</taxon>
        <taxon>Dinophyceae</taxon>
        <taxon>Prorocentrales</taxon>
        <taxon>Prorocentraceae</taxon>
        <taxon>Prorocentrum</taxon>
    </lineage>
</organism>
<comment type="caution">
    <text evidence="2">The sequence shown here is derived from an EMBL/GenBank/DDBJ whole genome shotgun (WGS) entry which is preliminary data.</text>
</comment>
<feature type="compositionally biased region" description="Basic and acidic residues" evidence="1">
    <location>
        <begin position="21"/>
        <end position="30"/>
    </location>
</feature>
<keyword evidence="3" id="KW-1185">Reference proteome</keyword>
<evidence type="ECO:0000313" key="3">
    <source>
        <dbReference type="Proteomes" id="UP001189429"/>
    </source>
</evidence>
<reference evidence="2" key="1">
    <citation type="submission" date="2023-10" db="EMBL/GenBank/DDBJ databases">
        <authorList>
            <person name="Chen Y."/>
            <person name="Shah S."/>
            <person name="Dougan E. K."/>
            <person name="Thang M."/>
            <person name="Chan C."/>
        </authorList>
    </citation>
    <scope>NUCLEOTIDE SEQUENCE [LARGE SCALE GENOMIC DNA]</scope>
</reference>
<evidence type="ECO:0000256" key="1">
    <source>
        <dbReference type="SAM" id="MobiDB-lite"/>
    </source>
</evidence>
<sequence>MAQGDDVSLPFGTSRKSYAPRADRVEAGAERRGAHGVCVAEFALEQGCRAGPIFEPPALFGSLARPTSRAGRAPAAAGIEERGKSAAAHVEAASPRRAPVGAWQGGSSELMRIEPGSEALEVEPSRIGGVDVSPAAARRGGGPPPGPGAALPAGPRGGPALAWSCTPSGAARSAPGPSSSECSA</sequence>
<dbReference type="Proteomes" id="UP001189429">
    <property type="component" value="Unassembled WGS sequence"/>
</dbReference>
<name>A0ABN9P5U3_9DINO</name>
<accession>A0ABN9P5U3</accession>
<dbReference type="EMBL" id="CAUYUJ010000001">
    <property type="protein sequence ID" value="CAK0788033.1"/>
    <property type="molecule type" value="Genomic_DNA"/>
</dbReference>
<protein>
    <submittedName>
        <fullName evidence="2">Uncharacterized protein</fullName>
    </submittedName>
</protein>
<evidence type="ECO:0000313" key="2">
    <source>
        <dbReference type="EMBL" id="CAK0788033.1"/>
    </source>
</evidence>
<feature type="region of interest" description="Disordered" evidence="1">
    <location>
        <begin position="1"/>
        <end position="30"/>
    </location>
</feature>
<feature type="region of interest" description="Disordered" evidence="1">
    <location>
        <begin position="71"/>
        <end position="184"/>
    </location>
</feature>
<proteinExistence type="predicted"/>
<feature type="compositionally biased region" description="Low complexity" evidence="1">
    <location>
        <begin position="148"/>
        <end position="184"/>
    </location>
</feature>
<gene>
    <name evidence="2" type="ORF">PCOR1329_LOCUS7</name>
</gene>